<reference evidence="2 3" key="1">
    <citation type="journal article" date="2014" name="Nat. Commun.">
        <title>Klebsormidium flaccidum genome reveals primary factors for plant terrestrial adaptation.</title>
        <authorList>
            <person name="Hori K."/>
            <person name="Maruyama F."/>
            <person name="Fujisawa T."/>
            <person name="Togashi T."/>
            <person name="Yamamoto N."/>
            <person name="Seo M."/>
            <person name="Sato S."/>
            <person name="Yamada T."/>
            <person name="Mori H."/>
            <person name="Tajima N."/>
            <person name="Moriyama T."/>
            <person name="Ikeuchi M."/>
            <person name="Watanabe M."/>
            <person name="Wada H."/>
            <person name="Kobayashi K."/>
            <person name="Saito M."/>
            <person name="Masuda T."/>
            <person name="Sasaki-Sekimoto Y."/>
            <person name="Mashiguchi K."/>
            <person name="Awai K."/>
            <person name="Shimojima M."/>
            <person name="Masuda S."/>
            <person name="Iwai M."/>
            <person name="Nobusawa T."/>
            <person name="Narise T."/>
            <person name="Kondo S."/>
            <person name="Saito H."/>
            <person name="Sato R."/>
            <person name="Murakawa M."/>
            <person name="Ihara Y."/>
            <person name="Oshima-Yamada Y."/>
            <person name="Ohtaka K."/>
            <person name="Satoh M."/>
            <person name="Sonobe K."/>
            <person name="Ishii M."/>
            <person name="Ohtani R."/>
            <person name="Kanamori-Sato M."/>
            <person name="Honoki R."/>
            <person name="Miyazaki D."/>
            <person name="Mochizuki H."/>
            <person name="Umetsu J."/>
            <person name="Higashi K."/>
            <person name="Shibata D."/>
            <person name="Kamiya Y."/>
            <person name="Sato N."/>
            <person name="Nakamura Y."/>
            <person name="Tabata S."/>
            <person name="Ida S."/>
            <person name="Kurokawa K."/>
            <person name="Ohta H."/>
        </authorList>
    </citation>
    <scope>NUCLEOTIDE SEQUENCE [LARGE SCALE GENOMIC DNA]</scope>
    <source>
        <strain evidence="2 3">NIES-2285</strain>
    </source>
</reference>
<dbReference type="AlphaFoldDB" id="A0A1Y1IHT4"/>
<keyword evidence="3" id="KW-1185">Reference proteome</keyword>
<organism evidence="2 3">
    <name type="scientific">Klebsormidium nitens</name>
    <name type="common">Green alga</name>
    <name type="synonym">Ulothrix nitens</name>
    <dbReference type="NCBI Taxonomy" id="105231"/>
    <lineage>
        <taxon>Eukaryota</taxon>
        <taxon>Viridiplantae</taxon>
        <taxon>Streptophyta</taxon>
        <taxon>Klebsormidiophyceae</taxon>
        <taxon>Klebsormidiales</taxon>
        <taxon>Klebsormidiaceae</taxon>
        <taxon>Klebsormidium</taxon>
    </lineage>
</organism>
<proteinExistence type="predicted"/>
<evidence type="ECO:0000256" key="1">
    <source>
        <dbReference type="SAM" id="MobiDB-lite"/>
    </source>
</evidence>
<evidence type="ECO:0000313" key="3">
    <source>
        <dbReference type="Proteomes" id="UP000054558"/>
    </source>
</evidence>
<dbReference type="Proteomes" id="UP000054558">
    <property type="component" value="Unassembled WGS sequence"/>
</dbReference>
<dbReference type="EMBL" id="DF237588">
    <property type="protein sequence ID" value="GAQ90440.1"/>
    <property type="molecule type" value="Genomic_DNA"/>
</dbReference>
<gene>
    <name evidence="2" type="ORF">KFL_006390050</name>
</gene>
<accession>A0A1Y1IHT4</accession>
<name>A0A1Y1IHT4_KLENI</name>
<protein>
    <submittedName>
        <fullName evidence="2">Uncharacterized protein</fullName>
    </submittedName>
</protein>
<evidence type="ECO:0000313" key="2">
    <source>
        <dbReference type="EMBL" id="GAQ90440.1"/>
    </source>
</evidence>
<sequence>MPSNHRTSITLDDQPSIGSCQCAWQIPSSTFLLRGVFAFIREALADDLKLHFSEEARSQYWENQREDIVSALWGFPGLTRDLYGHQSAWYTAGFHRAHTETDRERFPALFLESPQEPVGEEQEPPVPSGWEDRSTGWGSG</sequence>
<feature type="region of interest" description="Disordered" evidence="1">
    <location>
        <begin position="108"/>
        <end position="140"/>
    </location>
</feature>